<reference evidence="2" key="2">
    <citation type="submission" date="2020-09" db="EMBL/GenBank/DDBJ databases">
        <authorList>
            <person name="Sun Q."/>
            <person name="Zhou Y."/>
        </authorList>
    </citation>
    <scope>NUCLEOTIDE SEQUENCE</scope>
    <source>
        <strain evidence="2">CGMCC 1.15519</strain>
    </source>
</reference>
<protein>
    <recommendedName>
        <fullName evidence="1">Autotransporter domain-containing protein</fullName>
    </recommendedName>
</protein>
<dbReference type="Pfam" id="PF03797">
    <property type="entry name" value="Autotransporter"/>
    <property type="match status" value="1"/>
</dbReference>
<dbReference type="SUPFAM" id="SSF103515">
    <property type="entry name" value="Autotransporter"/>
    <property type="match status" value="1"/>
</dbReference>
<sequence length="146" mass="15338">MAPLGPLRAGPFAGVEYVDVKVDGYAETGASLGNIVYADQRYDRMRWSAGAELRGELSAAVIPSLRAAYVWENEGGDTTATSHLAAAQHSMATVTVPLASTERNHVIGAVGLQGAEGNLSYRFGAEARLARGDDDYRVSVGLALAL</sequence>
<evidence type="ECO:0000259" key="1">
    <source>
        <dbReference type="PROSITE" id="PS51208"/>
    </source>
</evidence>
<dbReference type="InterPro" id="IPR005546">
    <property type="entry name" value="Autotransporte_beta"/>
</dbReference>
<gene>
    <name evidence="2" type="ORF">GCM10011529_01580</name>
</gene>
<proteinExistence type="predicted"/>
<comment type="caution">
    <text evidence="2">The sequence shown here is derived from an EMBL/GenBank/DDBJ whole genome shotgun (WGS) entry which is preliminary data.</text>
</comment>
<reference evidence="2" key="1">
    <citation type="journal article" date="2014" name="Int. J. Syst. Evol. Microbiol.">
        <title>Complete genome sequence of Corynebacterium casei LMG S-19264T (=DSM 44701T), isolated from a smear-ripened cheese.</title>
        <authorList>
            <consortium name="US DOE Joint Genome Institute (JGI-PGF)"/>
            <person name="Walter F."/>
            <person name="Albersmeier A."/>
            <person name="Kalinowski J."/>
            <person name="Ruckert C."/>
        </authorList>
    </citation>
    <scope>NUCLEOTIDE SEQUENCE</scope>
    <source>
        <strain evidence="2">CGMCC 1.15519</strain>
    </source>
</reference>
<feature type="domain" description="Autotransporter" evidence="1">
    <location>
        <begin position="1"/>
        <end position="146"/>
    </location>
</feature>
<dbReference type="PROSITE" id="PS51208">
    <property type="entry name" value="AUTOTRANSPORTER"/>
    <property type="match status" value="1"/>
</dbReference>
<dbReference type="InterPro" id="IPR036709">
    <property type="entry name" value="Autotransporte_beta_dom_sf"/>
</dbReference>
<accession>A0A917E371</accession>
<evidence type="ECO:0000313" key="3">
    <source>
        <dbReference type="Proteomes" id="UP000635071"/>
    </source>
</evidence>
<dbReference type="Proteomes" id="UP000635071">
    <property type="component" value="Unassembled WGS sequence"/>
</dbReference>
<keyword evidence="3" id="KW-1185">Reference proteome</keyword>
<organism evidence="2 3">
    <name type="scientific">Sandarakinorhabdus glacialis</name>
    <dbReference type="NCBI Taxonomy" id="1614636"/>
    <lineage>
        <taxon>Bacteria</taxon>
        <taxon>Pseudomonadati</taxon>
        <taxon>Pseudomonadota</taxon>
        <taxon>Alphaproteobacteria</taxon>
        <taxon>Sphingomonadales</taxon>
        <taxon>Sphingosinicellaceae</taxon>
        <taxon>Sandarakinorhabdus</taxon>
    </lineage>
</organism>
<name>A0A917E371_9SPHN</name>
<dbReference type="EMBL" id="BMJM01000001">
    <property type="protein sequence ID" value="GGD99142.1"/>
    <property type="molecule type" value="Genomic_DNA"/>
</dbReference>
<evidence type="ECO:0000313" key="2">
    <source>
        <dbReference type="EMBL" id="GGD99142.1"/>
    </source>
</evidence>
<dbReference type="Gene3D" id="2.40.128.130">
    <property type="entry name" value="Autotransporter beta-domain"/>
    <property type="match status" value="1"/>
</dbReference>
<dbReference type="AlphaFoldDB" id="A0A917E371"/>